<evidence type="ECO:0000256" key="4">
    <source>
        <dbReference type="ARBA" id="ARBA00022801"/>
    </source>
</evidence>
<dbReference type="Proteomes" id="UP000027456">
    <property type="component" value="Unassembled WGS sequence"/>
</dbReference>
<evidence type="ECO:0000256" key="3">
    <source>
        <dbReference type="ARBA" id="ARBA00012729"/>
    </source>
</evidence>
<dbReference type="Gene3D" id="3.20.20.80">
    <property type="entry name" value="Glycosidases"/>
    <property type="match status" value="1"/>
</dbReference>
<keyword evidence="7 9" id="KW-0326">Glycosidase</keyword>
<dbReference type="AlphaFoldDB" id="A0A074S871"/>
<keyword evidence="4 9" id="KW-0378">Hydrolase</keyword>
<keyword evidence="6" id="KW-0119">Carbohydrate metabolism</keyword>
<dbReference type="CDD" id="cd06548">
    <property type="entry name" value="GH18_chitinase"/>
    <property type="match status" value="1"/>
</dbReference>
<dbReference type="GO" id="GO:0006032">
    <property type="term" value="P:chitin catabolic process"/>
    <property type="evidence" value="ECO:0007669"/>
    <property type="project" value="UniProtKB-KW"/>
</dbReference>
<evidence type="ECO:0000313" key="12">
    <source>
        <dbReference type="EMBL" id="KEP46222.1"/>
    </source>
</evidence>
<evidence type="ECO:0000256" key="2">
    <source>
        <dbReference type="ARBA" id="ARBA00008682"/>
    </source>
</evidence>
<dbReference type="SUPFAM" id="SSF54556">
    <property type="entry name" value="Chitinase insertion domain"/>
    <property type="match status" value="1"/>
</dbReference>
<dbReference type="InterPro" id="IPR011583">
    <property type="entry name" value="Chitinase_II/V-like_cat"/>
</dbReference>
<dbReference type="EMBL" id="AZST01001216">
    <property type="protein sequence ID" value="KEP46222.1"/>
    <property type="molecule type" value="Genomic_DNA"/>
</dbReference>
<dbReference type="GO" id="GO:0005576">
    <property type="term" value="C:extracellular region"/>
    <property type="evidence" value="ECO:0007669"/>
    <property type="project" value="TreeGrafter"/>
</dbReference>
<dbReference type="EC" id="3.2.1.14" evidence="3"/>
<dbReference type="InterPro" id="IPR050314">
    <property type="entry name" value="Glycosyl_Hydrlase_18"/>
</dbReference>
<evidence type="ECO:0000256" key="5">
    <source>
        <dbReference type="ARBA" id="ARBA00023024"/>
    </source>
</evidence>
<proteinExistence type="inferred from homology"/>
<dbReference type="PROSITE" id="PS01095">
    <property type="entry name" value="GH18_1"/>
    <property type="match status" value="1"/>
</dbReference>
<dbReference type="Pfam" id="PF00704">
    <property type="entry name" value="Glyco_hydro_18"/>
    <property type="match status" value="1"/>
</dbReference>
<dbReference type="STRING" id="1423351.A0A074S871"/>
<dbReference type="SMART" id="SM00636">
    <property type="entry name" value="Glyco_18"/>
    <property type="match status" value="1"/>
</dbReference>
<feature type="chain" id="PRO_5001698610" description="chitinase" evidence="10">
    <location>
        <begin position="20"/>
        <end position="457"/>
    </location>
</feature>
<evidence type="ECO:0000256" key="1">
    <source>
        <dbReference type="ARBA" id="ARBA00000822"/>
    </source>
</evidence>
<dbReference type="InterPro" id="IPR029070">
    <property type="entry name" value="Chitinase_insertion_sf"/>
</dbReference>
<keyword evidence="10" id="KW-0732">Signal</keyword>
<comment type="caution">
    <text evidence="12">The sequence shown here is derived from an EMBL/GenBank/DDBJ whole genome shotgun (WGS) entry which is preliminary data.</text>
</comment>
<sequence length="457" mass="50480">MQLPLLLSAISFYAGVASATEVMHRPADFRAKYTPNSAIHLDLSISLNALQKCTFERGGKVNIGYYTNWAIYGRNYTPLDIDIESLTHIYYAFADTDPVTGQASLTDLWSDQQITYPGDDNTATGNNLYGNLKQLYLLKQKRRSLKTILSFGGWTYSQAGHFNFASNATSRATFVKTAIQLLEDNGFDGIDIDWEYPTAGEQADSFVALLKDTRAGLDAHARSKGDTVPYELNAAVPAGASNYQNLKVKEMNEYLTYWNLMGYDYSGSWSEASDYLANVYGGALSGVSTSASTKWYLKEGASKKKFVIGMPIYGRGFENTNGIFQSFNGTGPGTWEAGVYDYKALPFANATVHNDLKNISSYSYDPVKKQLITYDTPIVTAAKSNWLSNQGLAGAMFWELSADKNGTDSLVWTAAKTMAKLDNTENHLNYPGSQFDNVRAGMKSALKRGHKVKAKYF</sequence>
<dbReference type="InterPro" id="IPR001223">
    <property type="entry name" value="Glyco_hydro18_cat"/>
</dbReference>
<dbReference type="GO" id="GO:0000272">
    <property type="term" value="P:polysaccharide catabolic process"/>
    <property type="evidence" value="ECO:0007669"/>
    <property type="project" value="UniProtKB-KW"/>
</dbReference>
<feature type="signal peptide" evidence="10">
    <location>
        <begin position="1"/>
        <end position="19"/>
    </location>
</feature>
<evidence type="ECO:0000259" key="11">
    <source>
        <dbReference type="PROSITE" id="PS51910"/>
    </source>
</evidence>
<dbReference type="HOGENOM" id="CLU_002833_1_0_1"/>
<name>A0A074S871_9AGAM</name>
<keyword evidence="5" id="KW-0146">Chitin degradation</keyword>
<gene>
    <name evidence="12" type="ORF">V565_211360</name>
</gene>
<reference evidence="12 13" key="1">
    <citation type="submission" date="2013-12" db="EMBL/GenBank/DDBJ databases">
        <authorList>
            <person name="Cubeta M."/>
            <person name="Pakala S."/>
            <person name="Fedorova N."/>
            <person name="Thomas E."/>
            <person name="Dean R."/>
            <person name="Jabaji S."/>
            <person name="Neate S."/>
            <person name="Toda T."/>
            <person name="Tavantzis S."/>
            <person name="Vilgalys R."/>
            <person name="Bharathan N."/>
            <person name="Pakala S."/>
            <person name="Losada L.S."/>
            <person name="Zafar N."/>
            <person name="Nierman W."/>
        </authorList>
    </citation>
    <scope>NUCLEOTIDE SEQUENCE [LARGE SCALE GENOMIC DNA]</scope>
    <source>
        <strain evidence="12 13">123E</strain>
    </source>
</reference>
<organism evidence="12 13">
    <name type="scientific">Rhizoctonia solani 123E</name>
    <dbReference type="NCBI Taxonomy" id="1423351"/>
    <lineage>
        <taxon>Eukaryota</taxon>
        <taxon>Fungi</taxon>
        <taxon>Dikarya</taxon>
        <taxon>Basidiomycota</taxon>
        <taxon>Agaricomycotina</taxon>
        <taxon>Agaricomycetes</taxon>
        <taxon>Cantharellales</taxon>
        <taxon>Ceratobasidiaceae</taxon>
        <taxon>Rhizoctonia</taxon>
    </lineage>
</organism>
<evidence type="ECO:0000313" key="13">
    <source>
        <dbReference type="Proteomes" id="UP000027456"/>
    </source>
</evidence>
<dbReference type="FunFam" id="3.10.50.10:FF:000005">
    <property type="entry name" value="Endochitinase B1"/>
    <property type="match status" value="1"/>
</dbReference>
<evidence type="ECO:0000256" key="10">
    <source>
        <dbReference type="SAM" id="SignalP"/>
    </source>
</evidence>
<protein>
    <recommendedName>
        <fullName evidence="3">chitinase</fullName>
        <ecNumber evidence="3">3.2.1.14</ecNumber>
    </recommendedName>
</protein>
<evidence type="ECO:0000256" key="7">
    <source>
        <dbReference type="ARBA" id="ARBA00023295"/>
    </source>
</evidence>
<comment type="similarity">
    <text evidence="2">Belongs to the glycosyl hydrolase 18 family. Chitinase class V subfamily.</text>
</comment>
<dbReference type="InterPro" id="IPR001579">
    <property type="entry name" value="Glyco_hydro_18_chit_AS"/>
</dbReference>
<keyword evidence="13" id="KW-1185">Reference proteome</keyword>
<accession>A0A074S871</accession>
<dbReference type="Gene3D" id="3.10.50.10">
    <property type="match status" value="1"/>
</dbReference>
<dbReference type="SUPFAM" id="SSF51445">
    <property type="entry name" value="(Trans)glycosidases"/>
    <property type="match status" value="1"/>
</dbReference>
<dbReference type="PANTHER" id="PTHR11177:SF317">
    <property type="entry name" value="CHITINASE 12-RELATED"/>
    <property type="match status" value="1"/>
</dbReference>
<dbReference type="PANTHER" id="PTHR11177">
    <property type="entry name" value="CHITINASE"/>
    <property type="match status" value="1"/>
</dbReference>
<dbReference type="PROSITE" id="PS51910">
    <property type="entry name" value="GH18_2"/>
    <property type="match status" value="1"/>
</dbReference>
<evidence type="ECO:0000256" key="8">
    <source>
        <dbReference type="ARBA" id="ARBA00023326"/>
    </source>
</evidence>
<dbReference type="OrthoDB" id="76388at2759"/>
<evidence type="ECO:0000256" key="6">
    <source>
        <dbReference type="ARBA" id="ARBA00023277"/>
    </source>
</evidence>
<dbReference type="InterPro" id="IPR017853">
    <property type="entry name" value="GH"/>
</dbReference>
<feature type="domain" description="GH18" evidence="11">
    <location>
        <begin position="60"/>
        <end position="421"/>
    </location>
</feature>
<evidence type="ECO:0000256" key="9">
    <source>
        <dbReference type="RuleBase" id="RU000489"/>
    </source>
</evidence>
<keyword evidence="8" id="KW-0624">Polysaccharide degradation</keyword>
<comment type="catalytic activity">
    <reaction evidence="1">
        <text>Random endo-hydrolysis of N-acetyl-beta-D-glucosaminide (1-&gt;4)-beta-linkages in chitin and chitodextrins.</text>
        <dbReference type="EC" id="3.2.1.14"/>
    </reaction>
</comment>
<dbReference type="GO" id="GO:0008061">
    <property type="term" value="F:chitin binding"/>
    <property type="evidence" value="ECO:0007669"/>
    <property type="project" value="InterPro"/>
</dbReference>
<dbReference type="GO" id="GO:0008843">
    <property type="term" value="F:endochitinase activity"/>
    <property type="evidence" value="ECO:0007669"/>
    <property type="project" value="UniProtKB-EC"/>
</dbReference>